<dbReference type="InterPro" id="IPR058240">
    <property type="entry name" value="rSAM_sf"/>
</dbReference>
<proteinExistence type="predicted"/>
<reference evidence="2" key="1">
    <citation type="submission" date="2018-05" db="EMBL/GenBank/DDBJ databases">
        <authorList>
            <person name="Lanie J.A."/>
            <person name="Ng W.-L."/>
            <person name="Kazmierczak K.M."/>
            <person name="Andrzejewski T.M."/>
            <person name="Davidsen T.M."/>
            <person name="Wayne K.J."/>
            <person name="Tettelin H."/>
            <person name="Glass J.I."/>
            <person name="Rusch D."/>
            <person name="Podicherti R."/>
            <person name="Tsui H.-C.T."/>
            <person name="Winkler M.E."/>
        </authorList>
    </citation>
    <scope>NUCLEOTIDE SEQUENCE</scope>
</reference>
<organism evidence="2">
    <name type="scientific">marine metagenome</name>
    <dbReference type="NCBI Taxonomy" id="408172"/>
    <lineage>
        <taxon>unclassified sequences</taxon>
        <taxon>metagenomes</taxon>
        <taxon>ecological metagenomes</taxon>
    </lineage>
</organism>
<dbReference type="InterPro" id="IPR023885">
    <property type="entry name" value="4Fe4S-binding_SPASM_dom"/>
</dbReference>
<sequence length="214" mass="24688">MIVTISLDGDKEIHDRVRGVPGNYEKCVGLFDDLKKIGVNVNYGITVSEENNDFIHKEYFKMRHSIKAVTFVHDDGIYLKENKSDTEIMLDSMKHIAKHYSIDSISEIVEYIHIKVSTYFLAQKKKSNILPCEVLNTTIHVMPDGGVHPCMFLNKIGSIKDDEISEIMFSKEALDIREQIKNDNCPHCWMNCYSPYSIMQHPFKSMAYLFKRSA</sequence>
<dbReference type="Gene3D" id="3.20.20.70">
    <property type="entry name" value="Aldolase class I"/>
    <property type="match status" value="1"/>
</dbReference>
<evidence type="ECO:0000259" key="1">
    <source>
        <dbReference type="Pfam" id="PF13186"/>
    </source>
</evidence>
<dbReference type="InterPro" id="IPR013785">
    <property type="entry name" value="Aldolase_TIM"/>
</dbReference>
<evidence type="ECO:0000313" key="2">
    <source>
        <dbReference type="EMBL" id="SVB90710.1"/>
    </source>
</evidence>
<dbReference type="PANTHER" id="PTHR11228:SF7">
    <property type="entry name" value="PQQA PEPTIDE CYCLASE"/>
    <property type="match status" value="1"/>
</dbReference>
<dbReference type="CDD" id="cd21109">
    <property type="entry name" value="SPASM"/>
    <property type="match status" value="1"/>
</dbReference>
<dbReference type="EMBL" id="UINC01063262">
    <property type="protein sequence ID" value="SVB90710.1"/>
    <property type="molecule type" value="Genomic_DNA"/>
</dbReference>
<feature type="domain" description="4Fe4S-binding SPASM" evidence="1">
    <location>
        <begin position="132"/>
        <end position="189"/>
    </location>
</feature>
<dbReference type="Pfam" id="PF13186">
    <property type="entry name" value="SPASM"/>
    <property type="match status" value="1"/>
</dbReference>
<protein>
    <recommendedName>
        <fullName evidence="1">4Fe4S-binding SPASM domain-containing protein</fullName>
    </recommendedName>
</protein>
<dbReference type="InterPro" id="IPR050377">
    <property type="entry name" value="Radical_SAM_PqqE_MftC-like"/>
</dbReference>
<name>A0A382HTU0_9ZZZZ</name>
<dbReference type="PANTHER" id="PTHR11228">
    <property type="entry name" value="RADICAL SAM DOMAIN PROTEIN"/>
    <property type="match status" value="1"/>
</dbReference>
<dbReference type="AlphaFoldDB" id="A0A382HTU0"/>
<dbReference type="SUPFAM" id="SSF102114">
    <property type="entry name" value="Radical SAM enzymes"/>
    <property type="match status" value="1"/>
</dbReference>
<gene>
    <name evidence="2" type="ORF">METZ01_LOCUS243564</name>
</gene>
<accession>A0A382HTU0</accession>